<dbReference type="Proteomes" id="UP000305674">
    <property type="component" value="Unassembled WGS sequence"/>
</dbReference>
<dbReference type="OrthoDB" id="6255436at2"/>
<dbReference type="GO" id="GO:0009279">
    <property type="term" value="C:cell outer membrane"/>
    <property type="evidence" value="ECO:0007669"/>
    <property type="project" value="InterPro"/>
</dbReference>
<evidence type="ECO:0000313" key="3">
    <source>
        <dbReference type="Proteomes" id="UP000305674"/>
    </source>
</evidence>
<evidence type="ECO:0000313" key="2">
    <source>
        <dbReference type="EMBL" id="TKB48704.1"/>
    </source>
</evidence>
<name>A0A4U1BEF0_9GAMM</name>
<gene>
    <name evidence="2" type="ORF">FCL40_11160</name>
</gene>
<dbReference type="InterPro" id="IPR018013">
    <property type="entry name" value="Channel_Tsx-like"/>
</dbReference>
<reference evidence="2 3" key="1">
    <citation type="submission" date="2019-04" db="EMBL/GenBank/DDBJ databases">
        <authorList>
            <person name="Hwang J.C."/>
        </authorList>
    </citation>
    <scope>NUCLEOTIDE SEQUENCE [LARGE SCALE GENOMIC DNA]</scope>
    <source>
        <strain evidence="2 3">IMCC35001</strain>
    </source>
</reference>
<comment type="caution">
    <text evidence="2">The sequence shown here is derived from an EMBL/GenBank/DDBJ whole genome shotgun (WGS) entry which is preliminary data.</text>
</comment>
<accession>A0A4U1BEF0</accession>
<evidence type="ECO:0000256" key="1">
    <source>
        <dbReference type="SAM" id="SignalP"/>
    </source>
</evidence>
<dbReference type="EMBL" id="SWCI01000006">
    <property type="protein sequence ID" value="TKB48704.1"/>
    <property type="molecule type" value="Genomic_DNA"/>
</dbReference>
<feature type="chain" id="PRO_5020431702" evidence="1">
    <location>
        <begin position="20"/>
        <end position="248"/>
    </location>
</feature>
<protein>
    <submittedName>
        <fullName evidence="2">Porin</fullName>
    </submittedName>
</protein>
<proteinExistence type="predicted"/>
<keyword evidence="3" id="KW-1185">Reference proteome</keyword>
<keyword evidence="1" id="KW-0732">Signal</keyword>
<dbReference type="RefSeq" id="WP_136853381.1">
    <property type="nucleotide sequence ID" value="NZ_SWCI01000006.1"/>
</dbReference>
<feature type="signal peptide" evidence="1">
    <location>
        <begin position="1"/>
        <end position="19"/>
    </location>
</feature>
<dbReference type="Pfam" id="PF03502">
    <property type="entry name" value="Channel_Tsx"/>
    <property type="match status" value="1"/>
</dbReference>
<organism evidence="2 3">
    <name type="scientific">Ferrimonas sediminicola</name>
    <dbReference type="NCBI Taxonomy" id="2569538"/>
    <lineage>
        <taxon>Bacteria</taxon>
        <taxon>Pseudomonadati</taxon>
        <taxon>Pseudomonadota</taxon>
        <taxon>Gammaproteobacteria</taxon>
        <taxon>Alteromonadales</taxon>
        <taxon>Ferrimonadaceae</taxon>
        <taxon>Ferrimonas</taxon>
    </lineage>
</organism>
<sequence length="248" mass="27193">MKLKLLAAAAALVATPALSATSLDIGYKAYTSDTKDDNRGAYDQPFLKLSHFNKADWGTLFAYVKLENPGEVKDAQHGADGKLTVKSLAIVDKQIGKSSYNWWMQNFLASNRTVMEDNFYLGFTTNRTYGQLFINAGLGVNYSAASFTPTNASFDGLTGGAAVINARYPLQFFGLKHSLSVNYEGQFGRDDEHQDVLGYDSYGHQIITTLKTSLGDGVYTKLHLTQFDSWGATPNDGIEYGLAVGFRF</sequence>
<dbReference type="AlphaFoldDB" id="A0A4U1BEF0"/>